<proteinExistence type="predicted"/>
<reference evidence="1 2" key="1">
    <citation type="submission" date="2016-04" db="EMBL/GenBank/DDBJ databases">
        <title>The genome of Intoshia linei affirms orthonectids as highly simplified spiralians.</title>
        <authorList>
            <person name="Mikhailov K.V."/>
            <person name="Slusarev G.S."/>
            <person name="Nikitin M.A."/>
            <person name="Logacheva M.D."/>
            <person name="Penin A."/>
            <person name="Aleoshin V."/>
            <person name="Panchin Y.V."/>
        </authorList>
    </citation>
    <scope>NUCLEOTIDE SEQUENCE [LARGE SCALE GENOMIC DNA]</scope>
    <source>
        <strain evidence="1">Intl2013</strain>
        <tissue evidence="1">Whole animal</tissue>
    </source>
</reference>
<comment type="caution">
    <text evidence="1">The sequence shown here is derived from an EMBL/GenBank/DDBJ whole genome shotgun (WGS) entry which is preliminary data.</text>
</comment>
<gene>
    <name evidence="1" type="ORF">A3Q56_06731</name>
</gene>
<protein>
    <submittedName>
        <fullName evidence="1">Uncharacterized protein</fullName>
    </submittedName>
</protein>
<dbReference type="AlphaFoldDB" id="A0A177AVL2"/>
<sequence>MLESTCLKEKLLSYDGTFCIHFDRKRTKSYIEGIKTAKRVSIWLQSMSKFLQVGFGIKTLPNSKNVTVANAVKEVITDFDLKEKISNYY</sequence>
<evidence type="ECO:0000313" key="1">
    <source>
        <dbReference type="EMBL" id="OAF65562.1"/>
    </source>
</evidence>
<dbReference type="Proteomes" id="UP000078046">
    <property type="component" value="Unassembled WGS sequence"/>
</dbReference>
<dbReference type="EMBL" id="LWCA01001240">
    <property type="protein sequence ID" value="OAF65562.1"/>
    <property type="molecule type" value="Genomic_DNA"/>
</dbReference>
<accession>A0A177AVL2</accession>
<organism evidence="1 2">
    <name type="scientific">Intoshia linei</name>
    <dbReference type="NCBI Taxonomy" id="1819745"/>
    <lineage>
        <taxon>Eukaryota</taxon>
        <taxon>Metazoa</taxon>
        <taxon>Spiralia</taxon>
        <taxon>Lophotrochozoa</taxon>
        <taxon>Mesozoa</taxon>
        <taxon>Orthonectida</taxon>
        <taxon>Rhopaluridae</taxon>
        <taxon>Intoshia</taxon>
    </lineage>
</organism>
<keyword evidence="2" id="KW-1185">Reference proteome</keyword>
<name>A0A177AVL2_9BILA</name>
<evidence type="ECO:0000313" key="2">
    <source>
        <dbReference type="Proteomes" id="UP000078046"/>
    </source>
</evidence>